<comment type="caution">
    <text evidence="12">Lacks conserved residue(s) required for the propagation of feature annotation.</text>
</comment>
<dbReference type="FunFam" id="3.40.50.720:FF:000094">
    <property type="entry name" value="Bifunctional protein FolD"/>
    <property type="match status" value="1"/>
</dbReference>
<proteinExistence type="inferred from homology"/>
<dbReference type="InterPro" id="IPR046346">
    <property type="entry name" value="Aminoacid_DH-like_N_sf"/>
</dbReference>
<keyword evidence="10 12" id="KW-0486">Methionine biosynthesis</keyword>
<dbReference type="EC" id="1.5.1.5" evidence="12"/>
<evidence type="ECO:0000259" key="13">
    <source>
        <dbReference type="Pfam" id="PF00763"/>
    </source>
</evidence>
<dbReference type="HAMAP" id="MF_01576">
    <property type="entry name" value="THF_DHG_CYH"/>
    <property type="match status" value="1"/>
</dbReference>
<dbReference type="PRINTS" id="PR00085">
    <property type="entry name" value="THFDHDRGNASE"/>
</dbReference>
<dbReference type="GO" id="GO:0000105">
    <property type="term" value="P:L-histidine biosynthetic process"/>
    <property type="evidence" value="ECO:0007669"/>
    <property type="project" value="UniProtKB-KW"/>
</dbReference>
<keyword evidence="3 12" id="KW-0554">One-carbon metabolism</keyword>
<comment type="similarity">
    <text evidence="12">Belongs to the tetrahydrofolate dehydrogenase/cyclohydrolase family.</text>
</comment>
<gene>
    <name evidence="12" type="primary">folD</name>
    <name evidence="15" type="ORF">IMF26_01635</name>
</gene>
<dbReference type="GO" id="GO:0035999">
    <property type="term" value="P:tetrahydrofolate interconversion"/>
    <property type="evidence" value="ECO:0007669"/>
    <property type="project" value="UniProtKB-UniRule"/>
</dbReference>
<evidence type="ECO:0000256" key="9">
    <source>
        <dbReference type="ARBA" id="ARBA00023102"/>
    </source>
</evidence>
<feature type="binding site" evidence="12">
    <location>
        <begin position="165"/>
        <end position="167"/>
    </location>
    <ligand>
        <name>NADP(+)</name>
        <dbReference type="ChEBI" id="CHEBI:58349"/>
    </ligand>
</feature>
<feature type="binding site" evidence="12">
    <location>
        <position position="231"/>
    </location>
    <ligand>
        <name>NADP(+)</name>
        <dbReference type="ChEBI" id="CHEBI:58349"/>
    </ligand>
</feature>
<dbReference type="KEGG" id="fcz:IMF26_01635"/>
<dbReference type="Gene3D" id="3.40.50.10860">
    <property type="entry name" value="Leucine Dehydrogenase, chain A, domain 1"/>
    <property type="match status" value="1"/>
</dbReference>
<comment type="catalytic activity">
    <reaction evidence="12">
        <text>(6R)-5,10-methenyltetrahydrofolate + H2O = (6R)-10-formyltetrahydrofolate + H(+)</text>
        <dbReference type="Rhea" id="RHEA:23700"/>
        <dbReference type="ChEBI" id="CHEBI:15377"/>
        <dbReference type="ChEBI" id="CHEBI:15378"/>
        <dbReference type="ChEBI" id="CHEBI:57455"/>
        <dbReference type="ChEBI" id="CHEBI:195366"/>
        <dbReference type="EC" id="3.5.4.9"/>
    </reaction>
</comment>
<evidence type="ECO:0000259" key="14">
    <source>
        <dbReference type="Pfam" id="PF02882"/>
    </source>
</evidence>
<keyword evidence="7 12" id="KW-0521">NADP</keyword>
<comment type="function">
    <text evidence="12">Catalyzes the oxidation of 5,10-methylenetetrahydrofolate to 5,10-methenyltetrahydrofolate and then the hydrolysis of 5,10-methenyltetrahydrofolate to 10-formyltetrahydrofolate.</text>
</comment>
<dbReference type="AlphaFoldDB" id="A0AAT9LF76"/>
<evidence type="ECO:0000256" key="3">
    <source>
        <dbReference type="ARBA" id="ARBA00022563"/>
    </source>
</evidence>
<dbReference type="GO" id="GO:0006164">
    <property type="term" value="P:purine nucleotide biosynthetic process"/>
    <property type="evidence" value="ECO:0007669"/>
    <property type="project" value="UniProtKB-KW"/>
</dbReference>
<feature type="domain" description="Tetrahydrofolate dehydrogenase/cyclohydrolase catalytic" evidence="13">
    <location>
        <begin position="6"/>
        <end position="120"/>
    </location>
</feature>
<dbReference type="SUPFAM" id="SSF51735">
    <property type="entry name" value="NAD(P)-binding Rossmann-fold domains"/>
    <property type="match status" value="1"/>
</dbReference>
<dbReference type="GO" id="GO:0004477">
    <property type="term" value="F:methenyltetrahydrofolate cyclohydrolase activity"/>
    <property type="evidence" value="ECO:0007669"/>
    <property type="project" value="UniProtKB-UniRule"/>
</dbReference>
<dbReference type="EC" id="3.5.4.9" evidence="12"/>
<evidence type="ECO:0000256" key="12">
    <source>
        <dbReference type="HAMAP-Rule" id="MF_01576"/>
    </source>
</evidence>
<evidence type="ECO:0000256" key="11">
    <source>
        <dbReference type="ARBA" id="ARBA00023268"/>
    </source>
</evidence>
<evidence type="ECO:0000256" key="8">
    <source>
        <dbReference type="ARBA" id="ARBA00023002"/>
    </source>
</evidence>
<keyword evidence="9 12" id="KW-0368">Histidine biosynthesis</keyword>
<dbReference type="InterPro" id="IPR020631">
    <property type="entry name" value="THF_DH/CycHdrlase_NAD-bd_dom"/>
</dbReference>
<keyword evidence="5 12" id="KW-0658">Purine biosynthesis</keyword>
<keyword evidence="4 12" id="KW-0028">Amino-acid biosynthesis</keyword>
<comment type="pathway">
    <text evidence="1 12">One-carbon metabolism; tetrahydrofolate interconversion.</text>
</comment>
<accession>A0AAT9LF76</accession>
<dbReference type="InterPro" id="IPR020630">
    <property type="entry name" value="THF_DH/CycHdrlase_cat_dom"/>
</dbReference>
<reference evidence="15" key="1">
    <citation type="submission" date="2020-10" db="EMBL/GenBank/DDBJ databases">
        <authorList>
            <person name="Kadnikov V."/>
            <person name="Beletsky A.V."/>
            <person name="Mardanov A.V."/>
            <person name="Karnachuk O.V."/>
            <person name="Ravin N.V."/>
        </authorList>
    </citation>
    <scope>NUCLEOTIDE SEQUENCE</scope>
    <source>
        <strain evidence="15">Bu02</strain>
    </source>
</reference>
<organism evidence="15">
    <name type="scientific">Candidatus Fermentithermobacillus carboniphilus</name>
    <dbReference type="NCBI Taxonomy" id="3085328"/>
    <lineage>
        <taxon>Bacteria</taxon>
        <taxon>Bacillati</taxon>
        <taxon>Bacillota</taxon>
        <taxon>Candidatus Fermentithermobacillia</taxon>
        <taxon>Candidatus Fermentithermobacillales</taxon>
        <taxon>Candidatus Fermentithermobacillaceae</taxon>
        <taxon>Candidatus Fermentithermobacillus</taxon>
    </lineage>
</organism>
<keyword evidence="6 12" id="KW-0378">Hydrolase</keyword>
<dbReference type="Gene3D" id="3.40.50.720">
    <property type="entry name" value="NAD(P)-binding Rossmann-like Domain"/>
    <property type="match status" value="1"/>
</dbReference>
<dbReference type="PANTHER" id="PTHR48099">
    <property type="entry name" value="C-1-TETRAHYDROFOLATE SYNTHASE, CYTOPLASMIC-RELATED"/>
    <property type="match status" value="1"/>
</dbReference>
<dbReference type="GO" id="GO:0009086">
    <property type="term" value="P:methionine biosynthetic process"/>
    <property type="evidence" value="ECO:0007669"/>
    <property type="project" value="UniProtKB-KW"/>
</dbReference>
<evidence type="ECO:0000256" key="5">
    <source>
        <dbReference type="ARBA" id="ARBA00022755"/>
    </source>
</evidence>
<dbReference type="PANTHER" id="PTHR48099:SF5">
    <property type="entry name" value="C-1-TETRAHYDROFOLATE SYNTHASE, CYTOPLASMIC"/>
    <property type="match status" value="1"/>
</dbReference>
<evidence type="ECO:0000256" key="6">
    <source>
        <dbReference type="ARBA" id="ARBA00022801"/>
    </source>
</evidence>
<evidence type="ECO:0000256" key="10">
    <source>
        <dbReference type="ARBA" id="ARBA00023167"/>
    </source>
</evidence>
<dbReference type="InterPro" id="IPR036291">
    <property type="entry name" value="NAD(P)-bd_dom_sf"/>
</dbReference>
<dbReference type="EMBL" id="CP062796">
    <property type="protein sequence ID" value="QUL98808.1"/>
    <property type="molecule type" value="Genomic_DNA"/>
</dbReference>
<name>A0AAT9LF76_9FIRM</name>
<dbReference type="GO" id="GO:0004488">
    <property type="term" value="F:methylenetetrahydrofolate dehydrogenase (NADP+) activity"/>
    <property type="evidence" value="ECO:0007669"/>
    <property type="project" value="UniProtKB-UniRule"/>
</dbReference>
<evidence type="ECO:0000256" key="7">
    <source>
        <dbReference type="ARBA" id="ARBA00022857"/>
    </source>
</evidence>
<dbReference type="GO" id="GO:0005829">
    <property type="term" value="C:cytosol"/>
    <property type="evidence" value="ECO:0007669"/>
    <property type="project" value="TreeGrafter"/>
</dbReference>
<sequence>MTARIIDGKKIASLIRNEVKSEVAALRDKGVSPRLCVILVGNDPASEIYARAKEKACQNVGIDYEVFRFPADAKESQVLDKLEELSADPKCHGIMVELPLPKNFNKEKVMMTVDPLKDVDGINPVNRGQMFTRRDGLFPVTPQSCIEILKRDGINLEGRDVCLVGRGDTVGKPLIFLLLNENATVTVCHTRTKDLSRHTREADIVIAAAGRPALITKDMLKPGVIVVDAGINEVDGKTVGDVDFEGALEVAEAITPVPGGVGSLTTVLIQKNLLRAIELQVKEGRNV</sequence>
<protein>
    <recommendedName>
        <fullName evidence="12">Bifunctional protein FolD</fullName>
    </recommendedName>
    <domain>
        <recommendedName>
            <fullName evidence="12">Methylenetetrahydrofolate dehydrogenase</fullName>
            <ecNumber evidence="12">1.5.1.5</ecNumber>
        </recommendedName>
    </domain>
    <domain>
        <recommendedName>
            <fullName evidence="12">Methenyltetrahydrofolate cyclohydrolase</fullName>
            <ecNumber evidence="12">3.5.4.9</ecNumber>
        </recommendedName>
    </domain>
</protein>
<dbReference type="Pfam" id="PF00763">
    <property type="entry name" value="THF_DHG_CYH"/>
    <property type="match status" value="1"/>
</dbReference>
<dbReference type="InterPro" id="IPR000672">
    <property type="entry name" value="THF_DH/CycHdrlase"/>
</dbReference>
<evidence type="ECO:0000256" key="4">
    <source>
        <dbReference type="ARBA" id="ARBA00022605"/>
    </source>
</evidence>
<keyword evidence="11 12" id="KW-0511">Multifunctional enzyme</keyword>
<feature type="domain" description="Tetrahydrofolate dehydrogenase/cyclohydrolase NAD(P)-binding" evidence="14">
    <location>
        <begin position="139"/>
        <end position="279"/>
    </location>
</feature>
<comment type="subunit">
    <text evidence="2 12">Homodimer.</text>
</comment>
<comment type="catalytic activity">
    <reaction evidence="12">
        <text>(6R)-5,10-methylene-5,6,7,8-tetrahydrofolate + NADP(+) = (6R)-5,10-methenyltetrahydrofolate + NADPH</text>
        <dbReference type="Rhea" id="RHEA:22812"/>
        <dbReference type="ChEBI" id="CHEBI:15636"/>
        <dbReference type="ChEBI" id="CHEBI:57455"/>
        <dbReference type="ChEBI" id="CHEBI:57783"/>
        <dbReference type="ChEBI" id="CHEBI:58349"/>
        <dbReference type="EC" id="1.5.1.5"/>
    </reaction>
</comment>
<evidence type="ECO:0000256" key="1">
    <source>
        <dbReference type="ARBA" id="ARBA00004777"/>
    </source>
</evidence>
<dbReference type="Pfam" id="PF02882">
    <property type="entry name" value="THF_DHG_CYH_C"/>
    <property type="match status" value="1"/>
</dbReference>
<dbReference type="FunFam" id="3.40.50.10860:FF:000005">
    <property type="entry name" value="C-1-tetrahydrofolate synthase, cytoplasmic, putative"/>
    <property type="match status" value="1"/>
</dbReference>
<evidence type="ECO:0000256" key="2">
    <source>
        <dbReference type="ARBA" id="ARBA00011738"/>
    </source>
</evidence>
<keyword evidence="8 12" id="KW-0560">Oxidoreductase</keyword>
<dbReference type="CDD" id="cd01080">
    <property type="entry name" value="NAD_bind_m-THF_DH_Cyclohyd"/>
    <property type="match status" value="1"/>
</dbReference>
<evidence type="ECO:0000313" key="15">
    <source>
        <dbReference type="EMBL" id="QUL98808.1"/>
    </source>
</evidence>
<reference evidence="15" key="2">
    <citation type="journal article" date="2023" name="Biology">
        <title>Prokaryotic Life Associated with Coal-Fire Gas Vents Revealed by Metagenomics.</title>
        <authorList>
            <person name="Kadnikov V.V."/>
            <person name="Mardanov A.V."/>
            <person name="Beletsky A.V."/>
            <person name="Karnachuk O.V."/>
            <person name="Ravin N.V."/>
        </authorList>
    </citation>
    <scope>NUCLEOTIDE SEQUENCE</scope>
    <source>
        <strain evidence="15">Bu02</strain>
    </source>
</reference>
<dbReference type="SUPFAM" id="SSF53223">
    <property type="entry name" value="Aminoacid dehydrogenase-like, N-terminal domain"/>
    <property type="match status" value="1"/>
</dbReference>